<reference evidence="2" key="1">
    <citation type="submission" date="2022-11" db="UniProtKB">
        <authorList>
            <consortium name="WormBaseParasite"/>
        </authorList>
    </citation>
    <scope>IDENTIFICATION</scope>
</reference>
<evidence type="ECO:0000313" key="2">
    <source>
        <dbReference type="WBParaSite" id="Minc3s00979g19522"/>
    </source>
</evidence>
<dbReference type="AlphaFoldDB" id="A0A914LZD3"/>
<accession>A0A914LZD3</accession>
<proteinExistence type="predicted"/>
<keyword evidence="1" id="KW-1185">Reference proteome</keyword>
<protein>
    <submittedName>
        <fullName evidence="2">Candidate secreted effector</fullName>
    </submittedName>
</protein>
<organism evidence="1 2">
    <name type="scientific">Meloidogyne incognita</name>
    <name type="common">Southern root-knot nematode worm</name>
    <name type="synonym">Oxyuris incognita</name>
    <dbReference type="NCBI Taxonomy" id="6306"/>
    <lineage>
        <taxon>Eukaryota</taxon>
        <taxon>Metazoa</taxon>
        <taxon>Ecdysozoa</taxon>
        <taxon>Nematoda</taxon>
        <taxon>Chromadorea</taxon>
        <taxon>Rhabditida</taxon>
        <taxon>Tylenchina</taxon>
        <taxon>Tylenchomorpha</taxon>
        <taxon>Tylenchoidea</taxon>
        <taxon>Meloidogynidae</taxon>
        <taxon>Meloidogyninae</taxon>
        <taxon>Meloidogyne</taxon>
        <taxon>Meloidogyne incognita group</taxon>
    </lineage>
</organism>
<name>A0A914LZD3_MELIC</name>
<dbReference type="WBParaSite" id="Minc3s00979g19522">
    <property type="protein sequence ID" value="Minc3s00979g19522"/>
    <property type="gene ID" value="Minc3s00979g19522"/>
</dbReference>
<dbReference type="Proteomes" id="UP000887563">
    <property type="component" value="Unplaced"/>
</dbReference>
<sequence length="140" mass="15734">MATRLEFLMKFAKETEGIGCEYSLISSVFRCRSCMELSLLSAPLKSSCRRNTPGSSLSNIIKISCAYFSLMFNCCALFCSKFFFLQFRICSHTAFFIIPSQIENAKIVGVEPSKAPSSRWNFSMSEGLKCCLQLNEGEQL</sequence>
<evidence type="ECO:0000313" key="1">
    <source>
        <dbReference type="Proteomes" id="UP000887563"/>
    </source>
</evidence>